<protein>
    <submittedName>
        <fullName evidence="1">Uncharacterized protein</fullName>
    </submittedName>
</protein>
<evidence type="ECO:0000313" key="1">
    <source>
        <dbReference type="EMBL" id="KAJ2878376.1"/>
    </source>
</evidence>
<evidence type="ECO:0000313" key="2">
    <source>
        <dbReference type="Proteomes" id="UP001139981"/>
    </source>
</evidence>
<gene>
    <name evidence="1" type="ORF">IWW38_006336</name>
</gene>
<comment type="caution">
    <text evidence="1">The sequence shown here is derived from an EMBL/GenBank/DDBJ whole genome shotgun (WGS) entry which is preliminary data.</text>
</comment>
<accession>A0ACC1LT51</accession>
<dbReference type="Proteomes" id="UP001139981">
    <property type="component" value="Unassembled WGS sequence"/>
</dbReference>
<feature type="non-terminal residue" evidence="1">
    <location>
        <position position="161"/>
    </location>
</feature>
<organism evidence="1 2">
    <name type="scientific">Coemansia aciculifera</name>
    <dbReference type="NCBI Taxonomy" id="417176"/>
    <lineage>
        <taxon>Eukaryota</taxon>
        <taxon>Fungi</taxon>
        <taxon>Fungi incertae sedis</taxon>
        <taxon>Zoopagomycota</taxon>
        <taxon>Kickxellomycotina</taxon>
        <taxon>Kickxellomycetes</taxon>
        <taxon>Kickxellales</taxon>
        <taxon>Kickxellaceae</taxon>
        <taxon>Coemansia</taxon>
    </lineage>
</organism>
<name>A0ACC1LT51_9FUNG</name>
<proteinExistence type="predicted"/>
<keyword evidence="2" id="KW-1185">Reference proteome</keyword>
<dbReference type="EMBL" id="JANBVB010003556">
    <property type="protein sequence ID" value="KAJ2878376.1"/>
    <property type="molecule type" value="Genomic_DNA"/>
</dbReference>
<reference evidence="1" key="1">
    <citation type="submission" date="2022-07" db="EMBL/GenBank/DDBJ databases">
        <title>Phylogenomic reconstructions and comparative analyses of Kickxellomycotina fungi.</title>
        <authorList>
            <person name="Reynolds N.K."/>
            <person name="Stajich J.E."/>
            <person name="Barry K."/>
            <person name="Grigoriev I.V."/>
            <person name="Crous P."/>
            <person name="Smith M.E."/>
        </authorList>
    </citation>
    <scope>NUCLEOTIDE SEQUENCE</scope>
    <source>
        <strain evidence="1">CBS 190363</strain>
    </source>
</reference>
<sequence length="161" mass="16536">MDWAELSQCWVAGGDYGEHVTALGFDTASELVYAGDSSGRLSTYSFNGEELTQAAGFRSALTPVRRIVAIGRERVFVQTDLSVSVHAAGGGQRPFSRATTPNDAFTAAAVAADSAFVCTSQGAGSQLSLATGSVVRRVVVEPSAVAADFAGSELVLATAQG</sequence>